<sequence>MWRRCSCTGPPIVKGPDSGMHIYSRISCFPHPILLDLNLPGPLAPPIPSPQLDREKGAKEGFHPAH</sequence>
<dbReference type="AlphaFoldDB" id="F2E6S9"/>
<organism evidence="2">
    <name type="scientific">Hordeum vulgare subsp. vulgare</name>
    <name type="common">Domesticated barley</name>
    <dbReference type="NCBI Taxonomy" id="112509"/>
    <lineage>
        <taxon>Eukaryota</taxon>
        <taxon>Viridiplantae</taxon>
        <taxon>Streptophyta</taxon>
        <taxon>Embryophyta</taxon>
        <taxon>Tracheophyta</taxon>
        <taxon>Spermatophyta</taxon>
        <taxon>Magnoliopsida</taxon>
        <taxon>Liliopsida</taxon>
        <taxon>Poales</taxon>
        <taxon>Poaceae</taxon>
        <taxon>BOP clade</taxon>
        <taxon>Pooideae</taxon>
        <taxon>Triticodae</taxon>
        <taxon>Triticeae</taxon>
        <taxon>Hordeinae</taxon>
        <taxon>Hordeum</taxon>
    </lineage>
</organism>
<accession>F2E6S9</accession>
<proteinExistence type="evidence at transcript level"/>
<name>F2E6S9_HORVV</name>
<feature type="compositionally biased region" description="Basic and acidic residues" evidence="1">
    <location>
        <begin position="52"/>
        <end position="66"/>
    </location>
</feature>
<feature type="region of interest" description="Disordered" evidence="1">
    <location>
        <begin position="44"/>
        <end position="66"/>
    </location>
</feature>
<evidence type="ECO:0000256" key="1">
    <source>
        <dbReference type="SAM" id="MobiDB-lite"/>
    </source>
</evidence>
<protein>
    <submittedName>
        <fullName evidence="2">Predicted protein</fullName>
    </submittedName>
</protein>
<evidence type="ECO:0000313" key="2">
    <source>
        <dbReference type="EMBL" id="BAK03051.1"/>
    </source>
</evidence>
<reference evidence="2" key="1">
    <citation type="journal article" date="2011" name="Plant Physiol.">
        <title>Comprehensive sequence analysis of 24,783 barley full-length cDNAs derived from 12 clone libraries.</title>
        <authorList>
            <person name="Matsumoto T."/>
            <person name="Tanaka T."/>
            <person name="Sakai H."/>
            <person name="Amano N."/>
            <person name="Kanamori H."/>
            <person name="Kurita K."/>
            <person name="Kikuta A."/>
            <person name="Kamiya K."/>
            <person name="Yamamoto M."/>
            <person name="Ikawa H."/>
            <person name="Fujii N."/>
            <person name="Hori K."/>
            <person name="Itoh T."/>
            <person name="Sato K."/>
        </authorList>
    </citation>
    <scope>NUCLEOTIDE SEQUENCE</scope>
    <source>
        <tissue evidence="2">Shoot and root</tissue>
    </source>
</reference>
<dbReference type="EMBL" id="AK371853">
    <property type="protein sequence ID" value="BAK03051.1"/>
    <property type="molecule type" value="mRNA"/>
</dbReference>